<proteinExistence type="inferred from homology"/>
<dbReference type="GO" id="GO:0043138">
    <property type="term" value="F:3'-5' DNA helicase activity"/>
    <property type="evidence" value="ECO:0007669"/>
    <property type="project" value="UniProtKB-EC"/>
</dbReference>
<comment type="similarity">
    <text evidence="1">Belongs to the helicase family. RecQ subfamily.</text>
</comment>
<dbReference type="AlphaFoldDB" id="A0ABD3VFC6"/>
<dbReference type="PANTHER" id="PTHR13710">
    <property type="entry name" value="DNA HELICASE RECQ FAMILY MEMBER"/>
    <property type="match status" value="1"/>
</dbReference>
<protein>
    <recommendedName>
        <fullName evidence="5">DNA 3'-5' helicase</fullName>
        <ecNumber evidence="5">5.6.2.4</ecNumber>
    </recommendedName>
</protein>
<organism evidence="6 7">
    <name type="scientific">Sinanodonta woodiana</name>
    <name type="common">Chinese pond mussel</name>
    <name type="synonym">Anodonta woodiana</name>
    <dbReference type="NCBI Taxonomy" id="1069815"/>
    <lineage>
        <taxon>Eukaryota</taxon>
        <taxon>Metazoa</taxon>
        <taxon>Spiralia</taxon>
        <taxon>Lophotrochozoa</taxon>
        <taxon>Mollusca</taxon>
        <taxon>Bivalvia</taxon>
        <taxon>Autobranchia</taxon>
        <taxon>Heteroconchia</taxon>
        <taxon>Palaeoheterodonta</taxon>
        <taxon>Unionida</taxon>
        <taxon>Unionoidea</taxon>
        <taxon>Unionidae</taxon>
        <taxon>Unioninae</taxon>
        <taxon>Sinanodonta</taxon>
    </lineage>
</organism>
<dbReference type="InterPro" id="IPR027417">
    <property type="entry name" value="P-loop_NTPase"/>
</dbReference>
<keyword evidence="3" id="KW-0413">Isomerase</keyword>
<dbReference type="Proteomes" id="UP001634394">
    <property type="component" value="Unassembled WGS sequence"/>
</dbReference>
<comment type="catalytic activity">
    <reaction evidence="4">
        <text>Couples ATP hydrolysis with the unwinding of duplex DNA by translocating in the 3'-5' direction.</text>
        <dbReference type="EC" id="5.6.2.4"/>
    </reaction>
</comment>
<evidence type="ECO:0000313" key="6">
    <source>
        <dbReference type="EMBL" id="KAL3859252.1"/>
    </source>
</evidence>
<gene>
    <name evidence="6" type="ORF">ACJMK2_009479</name>
</gene>
<dbReference type="Gene3D" id="3.40.50.300">
    <property type="entry name" value="P-loop containing nucleotide triphosphate hydrolases"/>
    <property type="match status" value="1"/>
</dbReference>
<name>A0ABD3VFC6_SINWO</name>
<evidence type="ECO:0000256" key="2">
    <source>
        <dbReference type="ARBA" id="ARBA00023125"/>
    </source>
</evidence>
<dbReference type="SUPFAM" id="SSF52540">
    <property type="entry name" value="P-loop containing nucleoside triphosphate hydrolases"/>
    <property type="match status" value="1"/>
</dbReference>
<evidence type="ECO:0000256" key="5">
    <source>
        <dbReference type="ARBA" id="ARBA00034808"/>
    </source>
</evidence>
<evidence type="ECO:0000313" key="7">
    <source>
        <dbReference type="Proteomes" id="UP001634394"/>
    </source>
</evidence>
<evidence type="ECO:0000256" key="3">
    <source>
        <dbReference type="ARBA" id="ARBA00023235"/>
    </source>
</evidence>
<sequence>MALAILNKACYTEIQFLNPQQLNCLKSLEKHDTSLIFEILLYYSQYVLVKTCIVVIVVPLKSILQQEIQKLKARVLHLKTGIDFEQPSHISYCIGNPKDVLYHAEKLGTIQKQNMTSLILPEFKRLSYIKHSIQNCLRVLAITAIACHTAQRDILRSLGMKKCTILSTKPVLNENTYINIRSHIPSTGGKPDQIACVVQFHSQQPENVIFYLITIGTGCYLRHVKRVVHVGPPYTLNDYTQKIDHAGRNGYRAQAILYFNATSLAQRYVDKAIKDILKSNKCIRLFFSGYFNVNFLPATIKECCDICANYEQFERPTFIPSLEQTNQ</sequence>
<reference evidence="6 7" key="1">
    <citation type="submission" date="2024-11" db="EMBL/GenBank/DDBJ databases">
        <title>Chromosome-level genome assembly of the freshwater bivalve Anodonta woodiana.</title>
        <authorList>
            <person name="Chen X."/>
        </authorList>
    </citation>
    <scope>NUCLEOTIDE SEQUENCE [LARGE SCALE GENOMIC DNA]</scope>
    <source>
        <strain evidence="6">MN2024</strain>
        <tissue evidence="6">Gills</tissue>
    </source>
</reference>
<dbReference type="EC" id="5.6.2.4" evidence="5"/>
<accession>A0ABD3VFC6</accession>
<evidence type="ECO:0000256" key="1">
    <source>
        <dbReference type="ARBA" id="ARBA00005446"/>
    </source>
</evidence>
<comment type="caution">
    <text evidence="6">The sequence shown here is derived from an EMBL/GenBank/DDBJ whole genome shotgun (WGS) entry which is preliminary data.</text>
</comment>
<dbReference type="EMBL" id="JBJQND010000012">
    <property type="protein sequence ID" value="KAL3859252.1"/>
    <property type="molecule type" value="Genomic_DNA"/>
</dbReference>
<keyword evidence="7" id="KW-1185">Reference proteome</keyword>
<evidence type="ECO:0000256" key="4">
    <source>
        <dbReference type="ARBA" id="ARBA00034617"/>
    </source>
</evidence>
<dbReference type="GO" id="GO:0003677">
    <property type="term" value="F:DNA binding"/>
    <property type="evidence" value="ECO:0007669"/>
    <property type="project" value="UniProtKB-KW"/>
</dbReference>
<keyword evidence="2" id="KW-0238">DNA-binding</keyword>
<dbReference type="PANTHER" id="PTHR13710:SF105">
    <property type="entry name" value="ATP-DEPENDENT DNA HELICASE Q1"/>
    <property type="match status" value="1"/>
</dbReference>